<organism evidence="2 3">
    <name type="scientific">Salinomyces thailandicus</name>
    <dbReference type="NCBI Taxonomy" id="706561"/>
    <lineage>
        <taxon>Eukaryota</taxon>
        <taxon>Fungi</taxon>
        <taxon>Dikarya</taxon>
        <taxon>Ascomycota</taxon>
        <taxon>Pezizomycotina</taxon>
        <taxon>Dothideomycetes</taxon>
        <taxon>Dothideomycetidae</taxon>
        <taxon>Mycosphaerellales</taxon>
        <taxon>Teratosphaeriaceae</taxon>
        <taxon>Salinomyces</taxon>
    </lineage>
</organism>
<keyword evidence="1" id="KW-1133">Transmembrane helix</keyword>
<keyword evidence="1" id="KW-0812">Transmembrane</keyword>
<dbReference type="AlphaFoldDB" id="A0A4U0U6X1"/>
<accession>A0A4U0U6X1</accession>
<dbReference type="Proteomes" id="UP000308549">
    <property type="component" value="Unassembled WGS sequence"/>
</dbReference>
<proteinExistence type="predicted"/>
<reference evidence="2 3" key="1">
    <citation type="submission" date="2017-03" db="EMBL/GenBank/DDBJ databases">
        <title>Genomes of endolithic fungi from Antarctica.</title>
        <authorList>
            <person name="Coleine C."/>
            <person name="Masonjones S."/>
            <person name="Stajich J.E."/>
        </authorList>
    </citation>
    <scope>NUCLEOTIDE SEQUENCE [LARGE SCALE GENOMIC DNA]</scope>
    <source>
        <strain evidence="2 3">CCFEE 6315</strain>
    </source>
</reference>
<sequence>MSTNSSLATTINSDRSAFAAEIAFGVAGVVFTAVGLFIDFIQLQLDRRARLAHQARALPDVFQLPPYPPTAIRQVAFVAAQTAVEVVGVARSATAPNLLAIASGANLRRTASAVAF</sequence>
<evidence type="ECO:0000313" key="2">
    <source>
        <dbReference type="EMBL" id="TKA30953.1"/>
    </source>
</evidence>
<keyword evidence="1" id="KW-0472">Membrane</keyword>
<gene>
    <name evidence="2" type="ORF">B0A50_01921</name>
</gene>
<evidence type="ECO:0000256" key="1">
    <source>
        <dbReference type="SAM" id="Phobius"/>
    </source>
</evidence>
<name>A0A4U0U6X1_9PEZI</name>
<dbReference type="EMBL" id="NAJL01000009">
    <property type="protein sequence ID" value="TKA30953.1"/>
    <property type="molecule type" value="Genomic_DNA"/>
</dbReference>
<comment type="caution">
    <text evidence="2">The sequence shown here is derived from an EMBL/GenBank/DDBJ whole genome shotgun (WGS) entry which is preliminary data.</text>
</comment>
<keyword evidence="3" id="KW-1185">Reference proteome</keyword>
<feature type="transmembrane region" description="Helical" evidence="1">
    <location>
        <begin position="22"/>
        <end position="41"/>
    </location>
</feature>
<protein>
    <submittedName>
        <fullName evidence="2">Uncharacterized protein</fullName>
    </submittedName>
</protein>
<evidence type="ECO:0000313" key="3">
    <source>
        <dbReference type="Proteomes" id="UP000308549"/>
    </source>
</evidence>